<keyword evidence="1" id="KW-0812">Transmembrane</keyword>
<name>A0ABP0H9G4_9DINO</name>
<keyword evidence="3" id="KW-1185">Reference proteome</keyword>
<reference evidence="2 3" key="1">
    <citation type="submission" date="2024-02" db="EMBL/GenBank/DDBJ databases">
        <authorList>
            <person name="Chen Y."/>
            <person name="Shah S."/>
            <person name="Dougan E. K."/>
            <person name="Thang M."/>
            <person name="Chan C."/>
        </authorList>
    </citation>
    <scope>NUCLEOTIDE SEQUENCE [LARGE SCALE GENOMIC DNA]</scope>
</reference>
<protein>
    <submittedName>
        <fullName evidence="2">Uncharacterized protein</fullName>
    </submittedName>
</protein>
<sequence>MPKTAEPSETATAEAAQSQSVFELLDEVIRIDRSTLIKILAFCVAVLLLISGTLVYQEVAAGRNHLAVVYGGFFVLVLGLIASVVFVLHEASQLEVKDEKKTD</sequence>
<keyword evidence="1" id="KW-1133">Transmembrane helix</keyword>
<dbReference type="EMBL" id="CAXAMN010000114">
    <property type="protein sequence ID" value="CAK8986433.1"/>
    <property type="molecule type" value="Genomic_DNA"/>
</dbReference>
<feature type="transmembrane region" description="Helical" evidence="1">
    <location>
        <begin position="68"/>
        <end position="88"/>
    </location>
</feature>
<gene>
    <name evidence="2" type="ORF">CCMP2556_LOCUS507</name>
</gene>
<evidence type="ECO:0000256" key="1">
    <source>
        <dbReference type="SAM" id="Phobius"/>
    </source>
</evidence>
<keyword evidence="1" id="KW-0472">Membrane</keyword>
<dbReference type="Proteomes" id="UP001642484">
    <property type="component" value="Unassembled WGS sequence"/>
</dbReference>
<evidence type="ECO:0000313" key="2">
    <source>
        <dbReference type="EMBL" id="CAK8986433.1"/>
    </source>
</evidence>
<evidence type="ECO:0000313" key="3">
    <source>
        <dbReference type="Proteomes" id="UP001642484"/>
    </source>
</evidence>
<organism evidence="2 3">
    <name type="scientific">Durusdinium trenchii</name>
    <dbReference type="NCBI Taxonomy" id="1381693"/>
    <lineage>
        <taxon>Eukaryota</taxon>
        <taxon>Sar</taxon>
        <taxon>Alveolata</taxon>
        <taxon>Dinophyceae</taxon>
        <taxon>Suessiales</taxon>
        <taxon>Symbiodiniaceae</taxon>
        <taxon>Durusdinium</taxon>
    </lineage>
</organism>
<comment type="caution">
    <text evidence="2">The sequence shown here is derived from an EMBL/GenBank/DDBJ whole genome shotgun (WGS) entry which is preliminary data.</text>
</comment>
<accession>A0ABP0H9G4</accession>
<feature type="transmembrane region" description="Helical" evidence="1">
    <location>
        <begin position="39"/>
        <end position="56"/>
    </location>
</feature>
<proteinExistence type="predicted"/>